<gene>
    <name evidence="2" type="ORF">GCM10025783_03180</name>
</gene>
<protein>
    <recommendedName>
        <fullName evidence="4">Acyl-CoA dehydrogenase</fullName>
    </recommendedName>
</protein>
<keyword evidence="3" id="KW-1185">Reference proteome</keyword>
<dbReference type="EMBL" id="BAABLP010000001">
    <property type="protein sequence ID" value="GAA4736400.1"/>
    <property type="molecule type" value="Genomic_DNA"/>
</dbReference>
<feature type="transmembrane region" description="Helical" evidence="1">
    <location>
        <begin position="205"/>
        <end position="227"/>
    </location>
</feature>
<keyword evidence="1" id="KW-1133">Transmembrane helix</keyword>
<sequence length="346" mass="35434">MAPRPLSAPPTVRLADVDPALLADVAEEARTAIEDLPEALRVARALGGRAPLPGGGSTAGYLSVLATVAAVDLTVARVVEPHLDALAILDQAGLQPGHGAYGVYAAERPGLDPVSVEQDGDRVRLTGTKPWCSLAGALDRALLTAGEGEARRLYDLDLHDPGAAALRGTWVSRGLAAVDSGDLRLDGVSASPVGGPGWYLRRPGFAWGGIGVAACWFGGAVALAAALSRASERRPPDQLALAAIGEADRLLWSARSVLEGAADRIDQGRAVGADGALLAARVRGVVADAAERVLVLVGHALGPAPLAFDEDHARRVADLTVYLRQHHAARDDAAAGRAVLAEGGAA</sequence>
<name>A0ABP8YT06_9MICO</name>
<reference evidence="3" key="1">
    <citation type="journal article" date="2019" name="Int. J. Syst. Evol. Microbiol.">
        <title>The Global Catalogue of Microorganisms (GCM) 10K type strain sequencing project: providing services to taxonomists for standard genome sequencing and annotation.</title>
        <authorList>
            <consortium name="The Broad Institute Genomics Platform"/>
            <consortium name="The Broad Institute Genome Sequencing Center for Infectious Disease"/>
            <person name="Wu L."/>
            <person name="Ma J."/>
        </authorList>
    </citation>
    <scope>NUCLEOTIDE SEQUENCE [LARGE SCALE GENOMIC DNA]</scope>
    <source>
        <strain evidence="3">JCM 19015</strain>
    </source>
</reference>
<evidence type="ECO:0000313" key="2">
    <source>
        <dbReference type="EMBL" id="GAA4736400.1"/>
    </source>
</evidence>
<evidence type="ECO:0008006" key="4">
    <source>
        <dbReference type="Google" id="ProtNLM"/>
    </source>
</evidence>
<keyword evidence="1" id="KW-0472">Membrane</keyword>
<dbReference type="SUPFAM" id="SSF56645">
    <property type="entry name" value="Acyl-CoA dehydrogenase NM domain-like"/>
    <property type="match status" value="1"/>
</dbReference>
<keyword evidence="1" id="KW-0812">Transmembrane</keyword>
<accession>A0ABP8YT06</accession>
<organism evidence="2 3">
    <name type="scientific">Amnibacterium soli</name>
    <dbReference type="NCBI Taxonomy" id="1282736"/>
    <lineage>
        <taxon>Bacteria</taxon>
        <taxon>Bacillati</taxon>
        <taxon>Actinomycetota</taxon>
        <taxon>Actinomycetes</taxon>
        <taxon>Micrococcales</taxon>
        <taxon>Microbacteriaceae</taxon>
        <taxon>Amnibacterium</taxon>
    </lineage>
</organism>
<comment type="caution">
    <text evidence="2">The sequence shown here is derived from an EMBL/GenBank/DDBJ whole genome shotgun (WGS) entry which is preliminary data.</text>
</comment>
<dbReference type="InterPro" id="IPR009100">
    <property type="entry name" value="AcylCoA_DH/oxidase_NM_dom_sf"/>
</dbReference>
<dbReference type="InterPro" id="IPR036250">
    <property type="entry name" value="AcylCo_DH-like_C"/>
</dbReference>
<dbReference type="Proteomes" id="UP001500121">
    <property type="component" value="Unassembled WGS sequence"/>
</dbReference>
<evidence type="ECO:0000313" key="3">
    <source>
        <dbReference type="Proteomes" id="UP001500121"/>
    </source>
</evidence>
<dbReference type="RefSeq" id="WP_345479163.1">
    <property type="nucleotide sequence ID" value="NZ_BAABLP010000001.1"/>
</dbReference>
<evidence type="ECO:0000256" key="1">
    <source>
        <dbReference type="SAM" id="Phobius"/>
    </source>
</evidence>
<proteinExistence type="predicted"/>
<dbReference type="SUPFAM" id="SSF47203">
    <property type="entry name" value="Acyl-CoA dehydrogenase C-terminal domain-like"/>
    <property type="match status" value="1"/>
</dbReference>